<reference evidence="4" key="2">
    <citation type="submission" date="2025-08" db="UniProtKB">
        <authorList>
            <consortium name="RefSeq"/>
        </authorList>
    </citation>
    <scope>IDENTIFICATION</scope>
</reference>
<feature type="region of interest" description="Disordered" evidence="1">
    <location>
        <begin position="1"/>
        <end position="68"/>
    </location>
</feature>
<dbReference type="Pfam" id="PF00350">
    <property type="entry name" value="Dynamin_N"/>
    <property type="match status" value="1"/>
</dbReference>
<feature type="domain" description="Dynamin N-terminal" evidence="2">
    <location>
        <begin position="132"/>
        <end position="356"/>
    </location>
</feature>
<evidence type="ECO:0000313" key="4">
    <source>
        <dbReference type="RefSeq" id="XP_072842736.1"/>
    </source>
</evidence>
<reference evidence="3" key="1">
    <citation type="submission" date="2025-05" db="UniProtKB">
        <authorList>
            <consortium name="RefSeq"/>
        </authorList>
    </citation>
    <scope>NUCLEOTIDE SEQUENCE [LARGE SCALE GENOMIC DNA]</scope>
</reference>
<sequence length="839" mass="96690">MASLDPNASTAVRNNDEEMEFEAEEPRAGPSGLPETTAPSLGEFPQVQGAAEGGTPERTVRRKRKYQAFESEEKDRLKQYDMCESKARRILLMTYGKLIDVLSRGNMPEEMNYLKERLDALKKKTSLEPLRIGFLGRTGAGKTSLLNALLGRKLFLPVSGNQTCTSCIVQVKGSQSEQYEATVHLLSQEEWRDELKNLVKILQKNKDDEDDDSFEECVNDATRKLRALYGTGADQKSYEELLKAKLQVTIPAKRTIQLKEKEVGRFSEALKPYIRVGDDHPNQCWPLIKYVELALPLSEMVPEGITFIDIPGTGDFNRKRDEMWKQNIDKCSVIWIIIDMEHAIGDRDQQILLDESIKAYLAGNCTDIAVVVTKSDKLDLDEYRSERNNVSKHSETFRLLHKSQRLRGLVFNLSKIGSCPVTSLSPGLWRHFQTQLTNEHDAILERNGDTKRKVGANIREKLKRRLPPDSEVIQKQDLVYTVSAKEFWNRQHLNQEETEIPELRKYIRKLSLREKKRLVMEYVKEISSILLLAENTGSREQLVEQHFRESGIEEFVNRQIAALGRRIAKCFDQIKDLLPEGVEEAKRSYVRTVLKFLNREKGYKGFHQTLRAVCVKNGVYASKSFARIDLNEDLARPIYNKIGSSFGSIFRTQKPTRGNLWFQLEEFKREVQEKIRYIARDHRISENGKVKAFIHEIDVILLKLKEEILQEKLIIYKTLPLSIQSDLRKHYEAASNVSGRKSCDKMKKILREGTQEEVVRDMFEKATSNMISSFTELKEKILRTLNKEMSIVRELLLLQQEQLALQLPDIKNECREIQQILRTLQQDTGMRTSDQEASS</sequence>
<evidence type="ECO:0000259" key="2">
    <source>
        <dbReference type="Pfam" id="PF00350"/>
    </source>
</evidence>
<accession>A0ABM5FBF8</accession>
<dbReference type="InterPro" id="IPR053082">
    <property type="entry name" value="Nuclear_GTPase_SLIP-GC"/>
</dbReference>
<dbReference type="Proteomes" id="UP001652642">
    <property type="component" value="Chromosome 1"/>
</dbReference>
<organism evidence="3 4">
    <name type="scientific">Pogona vitticeps</name>
    <name type="common">central bearded dragon</name>
    <dbReference type="NCBI Taxonomy" id="103695"/>
    <lineage>
        <taxon>Eukaryota</taxon>
        <taxon>Metazoa</taxon>
        <taxon>Chordata</taxon>
        <taxon>Craniata</taxon>
        <taxon>Vertebrata</taxon>
        <taxon>Euteleostomi</taxon>
        <taxon>Lepidosauria</taxon>
        <taxon>Squamata</taxon>
        <taxon>Bifurcata</taxon>
        <taxon>Unidentata</taxon>
        <taxon>Episquamata</taxon>
        <taxon>Toxicofera</taxon>
        <taxon>Iguania</taxon>
        <taxon>Acrodonta</taxon>
        <taxon>Agamidae</taxon>
        <taxon>Amphibolurinae</taxon>
        <taxon>Pogona</taxon>
    </lineage>
</organism>
<dbReference type="PANTHER" id="PTHR47308">
    <property type="entry name" value="NUCLEAR GTPASE SLIP-GC"/>
    <property type="match status" value="1"/>
</dbReference>
<gene>
    <name evidence="4" type="primary">NUGGC</name>
</gene>
<protein>
    <submittedName>
        <fullName evidence="4">Nuclear GTPase SLIP-GC</fullName>
    </submittedName>
</protein>
<evidence type="ECO:0000313" key="3">
    <source>
        <dbReference type="Proteomes" id="UP001652642"/>
    </source>
</evidence>
<dbReference type="InterPro" id="IPR027417">
    <property type="entry name" value="P-loop_NTPase"/>
</dbReference>
<name>A0ABM5FBF8_9SAUR</name>
<proteinExistence type="predicted"/>
<dbReference type="InterPro" id="IPR045063">
    <property type="entry name" value="Dynamin_N"/>
</dbReference>
<dbReference type="GeneID" id="110091214"/>
<dbReference type="Gene3D" id="3.40.50.300">
    <property type="entry name" value="P-loop containing nucleotide triphosphate hydrolases"/>
    <property type="match status" value="2"/>
</dbReference>
<feature type="compositionally biased region" description="Polar residues" evidence="1">
    <location>
        <begin position="1"/>
        <end position="13"/>
    </location>
</feature>
<keyword evidence="3" id="KW-1185">Reference proteome</keyword>
<dbReference type="SUPFAM" id="SSF52540">
    <property type="entry name" value="P-loop containing nucleoside triphosphate hydrolases"/>
    <property type="match status" value="1"/>
</dbReference>
<evidence type="ECO:0000256" key="1">
    <source>
        <dbReference type="SAM" id="MobiDB-lite"/>
    </source>
</evidence>
<dbReference type="RefSeq" id="XP_072842736.1">
    <property type="nucleotide sequence ID" value="XM_072986635.1"/>
</dbReference>
<dbReference type="PANTHER" id="PTHR47308:SF1">
    <property type="entry name" value="NUCLEAR GTPASE SLIP-GC"/>
    <property type="match status" value="1"/>
</dbReference>